<dbReference type="Proteomes" id="UP000633731">
    <property type="component" value="Unassembled WGS sequence"/>
</dbReference>
<gene>
    <name evidence="1" type="ORF">JJL49_14015</name>
</gene>
<sequence>MTKYQAYPEYKDSGVEWLGEIPAHWQVCRLKNLAMIRNGQDYKTVQAESGYPVMGSGGQFSYATEFMYDKPSVLLGRKGTIDKPLYVNVPFWTVDTMYYTEINSDIDAKYLHYLSLTILFSRYSTNTALPSMTQESLSNYFFSVPPSKFERSNIKYFLDHETKKIDSLIEKQQQLIELLKEKRQAVISHAVTKGLNPDAPMKDSGVEWLGEVPEHWDIIYIKHITEVKRGASPRPIDDPKYFDEEGEYAWTRISDVSSAGMYLTETTQRLSKLGSSLSVKLEANQLFLSIAGTVGKPCLTTSKACIHDGFVYFPTLTIDSKLLYYIFEAGQAYLGLGKMGTQLNLNTDTVGGIKIGLPSNNEIKLIVEAIEQQKEKYDVLISTACYSVELMQERRTALISAAVTGKIDVRNWVAPAVSEAAADTASQEVNA</sequence>
<keyword evidence="1" id="KW-0378">Hydrolase</keyword>
<comment type="caution">
    <text evidence="1">The sequence shown here is derived from an EMBL/GenBank/DDBJ whole genome shotgun (WGS) entry which is preliminary data.</text>
</comment>
<keyword evidence="1" id="KW-0540">Nuclease</keyword>
<evidence type="ECO:0000313" key="1">
    <source>
        <dbReference type="EMBL" id="MBK4726351.1"/>
    </source>
</evidence>
<protein>
    <submittedName>
        <fullName evidence="1">Restriction endonuclease subunit S</fullName>
    </submittedName>
</protein>
<evidence type="ECO:0000313" key="2">
    <source>
        <dbReference type="Proteomes" id="UP000633731"/>
    </source>
</evidence>
<organism evidence="1 2">
    <name type="scientific">Enterobacter agglomerans</name>
    <name type="common">Erwinia herbicola</name>
    <name type="synonym">Pantoea agglomerans</name>
    <dbReference type="NCBI Taxonomy" id="549"/>
    <lineage>
        <taxon>Bacteria</taxon>
        <taxon>Pseudomonadati</taxon>
        <taxon>Pseudomonadota</taxon>
        <taxon>Gammaproteobacteria</taxon>
        <taxon>Enterobacterales</taxon>
        <taxon>Erwiniaceae</taxon>
        <taxon>Pantoea</taxon>
        <taxon>Pantoea agglomerans group</taxon>
    </lineage>
</organism>
<dbReference type="EMBL" id="JAEOXF010000008">
    <property type="protein sequence ID" value="MBK4726351.1"/>
    <property type="molecule type" value="Genomic_DNA"/>
</dbReference>
<proteinExistence type="predicted"/>
<accession>A0ACC5RNS9</accession>
<keyword evidence="2" id="KW-1185">Reference proteome</keyword>
<keyword evidence="1" id="KW-0255">Endonuclease</keyword>
<name>A0ACC5RNS9_ENTAG</name>
<reference evidence="1" key="1">
    <citation type="submission" date="2021-01" db="EMBL/GenBank/DDBJ databases">
        <title>Draft genome of Pantoea agglomerans Eh 335.</title>
        <authorList>
            <person name="Emsley S.A."/>
            <person name="Oline D.K."/>
            <person name="Saw J.H."/>
            <person name="Ushijima B."/>
            <person name="Videau P."/>
            <person name="Koyack M.J."/>
        </authorList>
    </citation>
    <scope>NUCLEOTIDE SEQUENCE</scope>
    <source>
        <strain evidence="1">Eh 335</strain>
    </source>
</reference>